<accession>A0A445BUK6</accession>
<sequence length="74" mass="8204">MEAVRGGPQSASYHAHAHVSPSKNSTNCKTILWKCLQLSNHELEDGVASFVVAGQPVLLSYVYREHRCSSCFNR</sequence>
<keyword evidence="3" id="KW-1185">Reference proteome</keyword>
<feature type="region of interest" description="Disordered" evidence="1">
    <location>
        <begin position="1"/>
        <end position="25"/>
    </location>
</feature>
<evidence type="ECO:0000313" key="3">
    <source>
        <dbReference type="Proteomes" id="UP000289738"/>
    </source>
</evidence>
<evidence type="ECO:0000256" key="1">
    <source>
        <dbReference type="SAM" id="MobiDB-lite"/>
    </source>
</evidence>
<protein>
    <submittedName>
        <fullName evidence="2">Uncharacterized protein</fullName>
    </submittedName>
</protein>
<dbReference type="AlphaFoldDB" id="A0A445BUK6"/>
<name>A0A445BUK6_ARAHY</name>
<evidence type="ECO:0000313" key="2">
    <source>
        <dbReference type="EMBL" id="RYR42332.1"/>
    </source>
</evidence>
<dbReference type="Proteomes" id="UP000289738">
    <property type="component" value="Chromosome A08"/>
</dbReference>
<gene>
    <name evidence="2" type="ORF">Ahy_A08g038793</name>
</gene>
<organism evidence="2 3">
    <name type="scientific">Arachis hypogaea</name>
    <name type="common">Peanut</name>
    <dbReference type="NCBI Taxonomy" id="3818"/>
    <lineage>
        <taxon>Eukaryota</taxon>
        <taxon>Viridiplantae</taxon>
        <taxon>Streptophyta</taxon>
        <taxon>Embryophyta</taxon>
        <taxon>Tracheophyta</taxon>
        <taxon>Spermatophyta</taxon>
        <taxon>Magnoliopsida</taxon>
        <taxon>eudicotyledons</taxon>
        <taxon>Gunneridae</taxon>
        <taxon>Pentapetalae</taxon>
        <taxon>rosids</taxon>
        <taxon>fabids</taxon>
        <taxon>Fabales</taxon>
        <taxon>Fabaceae</taxon>
        <taxon>Papilionoideae</taxon>
        <taxon>50 kb inversion clade</taxon>
        <taxon>dalbergioids sensu lato</taxon>
        <taxon>Dalbergieae</taxon>
        <taxon>Pterocarpus clade</taxon>
        <taxon>Arachis</taxon>
    </lineage>
</organism>
<dbReference type="EMBL" id="SDMP01000008">
    <property type="protein sequence ID" value="RYR42332.1"/>
    <property type="molecule type" value="Genomic_DNA"/>
</dbReference>
<reference evidence="2 3" key="1">
    <citation type="submission" date="2019-01" db="EMBL/GenBank/DDBJ databases">
        <title>Sequencing of cultivated peanut Arachis hypogaea provides insights into genome evolution and oil improvement.</title>
        <authorList>
            <person name="Chen X."/>
        </authorList>
    </citation>
    <scope>NUCLEOTIDE SEQUENCE [LARGE SCALE GENOMIC DNA]</scope>
    <source>
        <strain evidence="3">cv. Fuhuasheng</strain>
        <tissue evidence="2">Leaves</tissue>
    </source>
</reference>
<comment type="caution">
    <text evidence="2">The sequence shown here is derived from an EMBL/GenBank/DDBJ whole genome shotgun (WGS) entry which is preliminary data.</text>
</comment>
<proteinExistence type="predicted"/>